<name>A0A844G6L7_9BACT</name>
<protein>
    <recommendedName>
        <fullName evidence="4">BRCA1 C Terminus (BRCT) protein</fullName>
    </recommendedName>
</protein>
<comment type="caution">
    <text evidence="2">The sequence shown here is derived from an EMBL/GenBank/DDBJ whole genome shotgun (WGS) entry which is preliminary data.</text>
</comment>
<dbReference type="AlphaFoldDB" id="A0A844G6L7"/>
<dbReference type="EMBL" id="VUNS01000023">
    <property type="protein sequence ID" value="MST98783.1"/>
    <property type="molecule type" value="Genomic_DNA"/>
</dbReference>
<organism evidence="2 3">
    <name type="scientific">Victivallis lenta</name>
    <dbReference type="NCBI Taxonomy" id="2606640"/>
    <lineage>
        <taxon>Bacteria</taxon>
        <taxon>Pseudomonadati</taxon>
        <taxon>Lentisphaerota</taxon>
        <taxon>Lentisphaeria</taxon>
        <taxon>Victivallales</taxon>
        <taxon>Victivallaceae</taxon>
        <taxon>Victivallis</taxon>
    </lineage>
</organism>
<evidence type="ECO:0000313" key="2">
    <source>
        <dbReference type="EMBL" id="MST98783.1"/>
    </source>
</evidence>
<reference evidence="2 3" key="1">
    <citation type="submission" date="2019-08" db="EMBL/GenBank/DDBJ databases">
        <title>In-depth cultivation of the pig gut microbiome towards novel bacterial diversity and tailored functional studies.</title>
        <authorList>
            <person name="Wylensek D."/>
            <person name="Hitch T.C.A."/>
            <person name="Clavel T."/>
        </authorList>
    </citation>
    <scope>NUCLEOTIDE SEQUENCE [LARGE SCALE GENOMIC DNA]</scope>
    <source>
        <strain evidence="2 3">BBE-744-WT-12</strain>
    </source>
</reference>
<dbReference type="RefSeq" id="WP_154419772.1">
    <property type="nucleotide sequence ID" value="NZ_VUNS01000023.1"/>
</dbReference>
<feature type="compositionally biased region" description="Pro residues" evidence="1">
    <location>
        <begin position="16"/>
        <end position="29"/>
    </location>
</feature>
<keyword evidence="3" id="KW-1185">Reference proteome</keyword>
<evidence type="ECO:0000256" key="1">
    <source>
        <dbReference type="SAM" id="MobiDB-lite"/>
    </source>
</evidence>
<dbReference type="InterPro" id="IPR036420">
    <property type="entry name" value="BRCT_dom_sf"/>
</dbReference>
<evidence type="ECO:0000313" key="3">
    <source>
        <dbReference type="Proteomes" id="UP000435649"/>
    </source>
</evidence>
<evidence type="ECO:0008006" key="4">
    <source>
        <dbReference type="Google" id="ProtNLM"/>
    </source>
</evidence>
<gene>
    <name evidence="2" type="ORF">FYJ85_17230</name>
</gene>
<dbReference type="Gene3D" id="3.40.50.10190">
    <property type="entry name" value="BRCT domain"/>
    <property type="match status" value="1"/>
</dbReference>
<feature type="region of interest" description="Disordered" evidence="1">
    <location>
        <begin position="1"/>
        <end position="31"/>
    </location>
</feature>
<proteinExistence type="predicted"/>
<dbReference type="Proteomes" id="UP000435649">
    <property type="component" value="Unassembled WGS sequence"/>
</dbReference>
<sequence length="299" mass="34329">MNQNGTYFEFRREPQSPAPSPVSEPPPAGFPNLRNLLPKNDRLALAAGHGNRVNQGGIYIEYHAETPLFRPVSASLIEIQQNGVVRETFEAWKLLRDRSAAQPEEEVCSYEQAVADLQQLAGFLCDRPEIGDYEFNRLFTWFVQHRASRSHWPVSRLASLLEERVKNERAAPDWEERLTGFLCSIRSDRRVAGLVFDTLTREQLSGRRTMLTGRLTRQIVRRELYRLMEQAGVIPHKSNKMSGVVEILVVGDHGSPAWRFGNYGRKIETAVELREKSGTPRIVREADFFRVLDELIRER</sequence>
<accession>A0A844G6L7</accession>